<dbReference type="InterPro" id="IPR035892">
    <property type="entry name" value="C2_domain_sf"/>
</dbReference>
<dbReference type="InterPro" id="IPR043549">
    <property type="entry name" value="C2C4C/C2C4D"/>
</dbReference>
<feature type="domain" description="C2" evidence="2">
    <location>
        <begin position="282"/>
        <end position="404"/>
    </location>
</feature>
<dbReference type="Pfam" id="PF00168">
    <property type="entry name" value="C2"/>
    <property type="match status" value="1"/>
</dbReference>
<dbReference type="PROSITE" id="PS50004">
    <property type="entry name" value="C2"/>
    <property type="match status" value="1"/>
</dbReference>
<proteinExistence type="predicted"/>
<dbReference type="EMBL" id="JAROKS010000024">
    <property type="protein sequence ID" value="KAK1786609.1"/>
    <property type="molecule type" value="Genomic_DNA"/>
</dbReference>
<protein>
    <recommendedName>
        <fullName evidence="2">C2 domain-containing protein</fullName>
    </recommendedName>
</protein>
<name>A0AAD8YVF7_9TELE</name>
<dbReference type="Gene3D" id="2.60.40.150">
    <property type="entry name" value="C2 domain"/>
    <property type="match status" value="1"/>
</dbReference>
<dbReference type="PANTHER" id="PTHR46291:SF9">
    <property type="entry name" value="C2 CALCIUM-DEPENDENT DOMAIN-CONTAINING PROTEIN 4C-LIKE"/>
    <property type="match status" value="1"/>
</dbReference>
<comment type="caution">
    <text evidence="3">The sequence shown here is derived from an EMBL/GenBank/DDBJ whole genome shotgun (WGS) entry which is preliminary data.</text>
</comment>
<feature type="compositionally biased region" description="Low complexity" evidence="1">
    <location>
        <begin position="172"/>
        <end position="182"/>
    </location>
</feature>
<sequence>MWILRKVRESAESLPEDISRLISKNSEEISAKTNLLHKLHSNVLTPEKIPDFFLPPRLSRRSLVAAEGIIPKCISQKETICGQDSLSKLKTTTVLMTDENKGTVVTLRGKKNPVPFSLKCLEPGLFESPNTRRKESLFHSTFTRYELERMVTTATPKLPSIARLKLGSIESDTLSSADSSPHSSPPPSWPIRSKREDTNSLSLLASKRSLSKGVPLQSKNPSNMVWSTVTKTEKRGITGTNCHASVVCQATSSTLVPPFQFPLDMLHCQERLHREHMLLLPRRGCIRISASRSNHTGDPATICIRVISVEGLREAGDLRPLHCSLTLSLAPGKLQRQHSATIRNCRNPVFNEDFFFTEPEAKEGRLRELALRVKMTYLMDRSFIGAGAQWKEDPHALLRVTGWWLKGPTPAHTSLSTAWRLHTFNGLNAGLLLCSEEDQLLDFKGSLSEFSSGSY</sequence>
<dbReference type="InterPro" id="IPR000008">
    <property type="entry name" value="C2_dom"/>
</dbReference>
<evidence type="ECO:0000259" key="2">
    <source>
        <dbReference type="PROSITE" id="PS50004"/>
    </source>
</evidence>
<dbReference type="AlphaFoldDB" id="A0AAD8YVF7"/>
<dbReference type="Proteomes" id="UP001239994">
    <property type="component" value="Unassembled WGS sequence"/>
</dbReference>
<evidence type="ECO:0000313" key="3">
    <source>
        <dbReference type="EMBL" id="KAK1786609.1"/>
    </source>
</evidence>
<gene>
    <name evidence="3" type="ORF">P4O66_003049</name>
</gene>
<organism evidence="3 4">
    <name type="scientific">Electrophorus voltai</name>
    <dbReference type="NCBI Taxonomy" id="2609070"/>
    <lineage>
        <taxon>Eukaryota</taxon>
        <taxon>Metazoa</taxon>
        <taxon>Chordata</taxon>
        <taxon>Craniata</taxon>
        <taxon>Vertebrata</taxon>
        <taxon>Euteleostomi</taxon>
        <taxon>Actinopterygii</taxon>
        <taxon>Neopterygii</taxon>
        <taxon>Teleostei</taxon>
        <taxon>Ostariophysi</taxon>
        <taxon>Gymnotiformes</taxon>
        <taxon>Gymnotoidei</taxon>
        <taxon>Gymnotidae</taxon>
        <taxon>Electrophorus</taxon>
    </lineage>
</organism>
<accession>A0AAD8YVF7</accession>
<evidence type="ECO:0000313" key="4">
    <source>
        <dbReference type="Proteomes" id="UP001239994"/>
    </source>
</evidence>
<dbReference type="CDD" id="cd00030">
    <property type="entry name" value="C2"/>
    <property type="match status" value="1"/>
</dbReference>
<keyword evidence="4" id="KW-1185">Reference proteome</keyword>
<dbReference type="SUPFAM" id="SSF49562">
    <property type="entry name" value="C2 domain (Calcium/lipid-binding domain, CaLB)"/>
    <property type="match status" value="1"/>
</dbReference>
<dbReference type="PANTHER" id="PTHR46291">
    <property type="entry name" value="C2 DOMAIN-CONTAINING PROTEIN"/>
    <property type="match status" value="1"/>
</dbReference>
<reference evidence="3" key="1">
    <citation type="submission" date="2023-03" db="EMBL/GenBank/DDBJ databases">
        <title>Electrophorus voltai genome.</title>
        <authorList>
            <person name="Bian C."/>
        </authorList>
    </citation>
    <scope>NUCLEOTIDE SEQUENCE</scope>
    <source>
        <strain evidence="3">CB-2022</strain>
        <tissue evidence="3">Muscle</tissue>
    </source>
</reference>
<evidence type="ECO:0000256" key="1">
    <source>
        <dbReference type="SAM" id="MobiDB-lite"/>
    </source>
</evidence>
<feature type="region of interest" description="Disordered" evidence="1">
    <location>
        <begin position="172"/>
        <end position="195"/>
    </location>
</feature>